<sequence>MERDRIAGKRDRALRRTILPRDNYPGDKTQISGLIWLPVQPASLIL</sequence>
<dbReference type="EMBL" id="ANOG01000545">
    <property type="protein sequence ID" value="EMI19258.1"/>
    <property type="molecule type" value="Genomic_DNA"/>
</dbReference>
<name>M5RIW3_9BACT</name>
<accession>M5RIW3</accession>
<reference evidence="1 2" key="1">
    <citation type="journal article" date="2013" name="Mar. Genomics">
        <title>Expression of sulfatases in Rhodopirellula baltica and the diversity of sulfatases in the genus Rhodopirellula.</title>
        <authorList>
            <person name="Wegner C.E."/>
            <person name="Richter-Heitmann T."/>
            <person name="Klindworth A."/>
            <person name="Klockow C."/>
            <person name="Richter M."/>
            <person name="Achstetter T."/>
            <person name="Glockner F.O."/>
            <person name="Harder J."/>
        </authorList>
    </citation>
    <scope>NUCLEOTIDE SEQUENCE [LARGE SCALE GENOMIC DNA]</scope>
    <source>
        <strain evidence="1 2">SM1</strain>
    </source>
</reference>
<dbReference type="AlphaFoldDB" id="M5RIW3"/>
<gene>
    <name evidence="1" type="ORF">RMSM_03816</name>
</gene>
<organism evidence="1 2">
    <name type="scientific">Rhodopirellula maiorica SM1</name>
    <dbReference type="NCBI Taxonomy" id="1265738"/>
    <lineage>
        <taxon>Bacteria</taxon>
        <taxon>Pseudomonadati</taxon>
        <taxon>Planctomycetota</taxon>
        <taxon>Planctomycetia</taxon>
        <taxon>Pirellulales</taxon>
        <taxon>Pirellulaceae</taxon>
        <taxon>Novipirellula</taxon>
    </lineage>
</organism>
<dbReference type="Proteomes" id="UP000011991">
    <property type="component" value="Unassembled WGS sequence"/>
</dbReference>
<comment type="caution">
    <text evidence="1">The sequence shown here is derived from an EMBL/GenBank/DDBJ whole genome shotgun (WGS) entry which is preliminary data.</text>
</comment>
<protein>
    <submittedName>
        <fullName evidence="1">Uncharacterized protein</fullName>
    </submittedName>
</protein>
<evidence type="ECO:0000313" key="1">
    <source>
        <dbReference type="EMBL" id="EMI19258.1"/>
    </source>
</evidence>
<proteinExistence type="predicted"/>
<dbReference type="PATRIC" id="fig|1265738.3.peg.3824"/>
<evidence type="ECO:0000313" key="2">
    <source>
        <dbReference type="Proteomes" id="UP000011991"/>
    </source>
</evidence>
<keyword evidence="2" id="KW-1185">Reference proteome</keyword>